<protein>
    <submittedName>
        <fullName evidence="1">Uncharacterized protein</fullName>
    </submittedName>
</protein>
<name>A4C217_9FLAO</name>
<gene>
    <name evidence="1" type="ORF">PI23P_12572</name>
</gene>
<dbReference type="EMBL" id="AAOG01000003">
    <property type="protein sequence ID" value="EAR12170.1"/>
    <property type="molecule type" value="Genomic_DNA"/>
</dbReference>
<accession>A4C217</accession>
<sequence length="37" mass="4230">MPMSNTTFYFVLAILILVDIVQGKYQKQLLAKKNKAT</sequence>
<keyword evidence="2" id="KW-1185">Reference proteome</keyword>
<dbReference type="AlphaFoldDB" id="A4C217"/>
<evidence type="ECO:0000313" key="2">
    <source>
        <dbReference type="Proteomes" id="UP000003053"/>
    </source>
</evidence>
<proteinExistence type="predicted"/>
<reference evidence="1 2" key="1">
    <citation type="submission" date="2006-02" db="EMBL/GenBank/DDBJ databases">
        <authorList>
            <person name="Murray A."/>
            <person name="Staley J."/>
            <person name="Ferriera S."/>
            <person name="Johnson J."/>
            <person name="Kravitz S."/>
            <person name="Halpern A."/>
            <person name="Remington K."/>
            <person name="Beeson K."/>
            <person name="Tran B."/>
            <person name="Rogers Y.-H."/>
            <person name="Friedman R."/>
            <person name="Venter J.C."/>
        </authorList>
    </citation>
    <scope>NUCLEOTIDE SEQUENCE [LARGE SCALE GENOMIC DNA]</scope>
    <source>
        <strain evidence="1 2">23-P</strain>
    </source>
</reference>
<dbReference type="Proteomes" id="UP000003053">
    <property type="component" value="Unassembled WGS sequence"/>
</dbReference>
<dbReference type="STRING" id="313594.PI23P_12572"/>
<comment type="caution">
    <text evidence="1">The sequence shown here is derived from an EMBL/GenBank/DDBJ whole genome shotgun (WGS) entry which is preliminary data.</text>
</comment>
<organism evidence="1 2">
    <name type="scientific">Polaribacter irgensii 23-P</name>
    <dbReference type="NCBI Taxonomy" id="313594"/>
    <lineage>
        <taxon>Bacteria</taxon>
        <taxon>Pseudomonadati</taxon>
        <taxon>Bacteroidota</taxon>
        <taxon>Flavobacteriia</taxon>
        <taxon>Flavobacteriales</taxon>
        <taxon>Flavobacteriaceae</taxon>
    </lineage>
</organism>
<evidence type="ECO:0000313" key="1">
    <source>
        <dbReference type="EMBL" id="EAR12170.1"/>
    </source>
</evidence>
<dbReference type="HOGENOM" id="CLU_3347079_0_0_10"/>